<dbReference type="Proteomes" id="UP000694394">
    <property type="component" value="Chromosome 16"/>
</dbReference>
<dbReference type="CTD" id="284040"/>
<dbReference type="Ensembl" id="ENSMICT00000032712.2">
    <property type="protein sequence ID" value="ENSMICP00000017109.1"/>
    <property type="gene ID" value="ENSMICG00000036002.2"/>
</dbReference>
<feature type="compositionally biased region" description="Basic and acidic residues" evidence="1">
    <location>
        <begin position="1"/>
        <end position="21"/>
    </location>
</feature>
<reference evidence="2" key="2">
    <citation type="submission" date="2025-08" db="UniProtKB">
        <authorList>
            <consortium name="Ensembl"/>
        </authorList>
    </citation>
    <scope>IDENTIFICATION</scope>
</reference>
<feature type="region of interest" description="Disordered" evidence="1">
    <location>
        <begin position="103"/>
        <end position="126"/>
    </location>
</feature>
<reference evidence="2" key="1">
    <citation type="submission" date="2016-12" db="EMBL/GenBank/DDBJ databases">
        <title>Mouse lemur reference genome and diversity panel.</title>
        <authorList>
            <person name="Harris R."/>
            <person name="Larsen P."/>
            <person name="Liu Y."/>
            <person name="Hughes D.S."/>
            <person name="Murali S."/>
            <person name="Raveendran M."/>
            <person name="Korchina V."/>
            <person name="Wang M."/>
            <person name="Jhangiani S."/>
            <person name="Bandaranaike D."/>
            <person name="Bellair M."/>
            <person name="Blankenburg K."/>
            <person name="Chao H."/>
            <person name="Dahdouli M."/>
            <person name="Dinh H."/>
            <person name="Doddapaneni H."/>
            <person name="English A."/>
            <person name="Firestine M."/>
            <person name="Gnanaolivu R."/>
            <person name="Gross S."/>
            <person name="Hernandez B."/>
            <person name="Javaid M."/>
            <person name="Jayaseelan J."/>
            <person name="Jones J."/>
            <person name="Khan Z."/>
            <person name="Kovar C."/>
            <person name="Kurapati P."/>
            <person name="Le B."/>
            <person name="Lee S."/>
            <person name="Li M."/>
            <person name="Mathew T."/>
            <person name="Narasimhan A."/>
            <person name="Ngo D."/>
            <person name="Nguyen L."/>
            <person name="Okwuonu G."/>
            <person name="Ongeri F."/>
            <person name="Osuji N."/>
            <person name="Pu L.-L."/>
            <person name="Puazo M."/>
            <person name="Quiroz J."/>
            <person name="Raj R."/>
            <person name="Rajbhandari K."/>
            <person name="Reid J.G."/>
            <person name="Santibanez J."/>
            <person name="Sexton D."/>
            <person name="Skinner E."/>
            <person name="Vee V."/>
            <person name="Weissenberger G."/>
            <person name="Wu Y."/>
            <person name="Xin Y."/>
            <person name="Han Y."/>
            <person name="Campbell C."/>
            <person name="Brown A."/>
            <person name="Sullivan B."/>
            <person name="Shelton J."/>
            <person name="Brown S."/>
            <person name="Dudchenko O."/>
            <person name="Machol I."/>
            <person name="Durand N."/>
            <person name="Shamim M."/>
            <person name="Lieberman A."/>
            <person name="Muzny D.M."/>
            <person name="Richards S."/>
            <person name="Yoder A."/>
            <person name="Worley K.C."/>
            <person name="Rogers J."/>
            <person name="Gibbs R.A."/>
        </authorList>
    </citation>
    <scope>NUCLEOTIDE SEQUENCE [LARGE SCALE GENOMIC DNA]</scope>
</reference>
<proteinExistence type="predicted"/>
<gene>
    <name evidence="2" type="primary">CDRT4</name>
</gene>
<name>A0A8C5VCN3_MICMU</name>
<accession>A0A8C5VCN3</accession>
<evidence type="ECO:0000313" key="2">
    <source>
        <dbReference type="Ensembl" id="ENSMICP00000017109.1"/>
    </source>
</evidence>
<dbReference type="OrthoDB" id="9831498at2759"/>
<dbReference type="GeneID" id="105861953"/>
<dbReference type="AlphaFoldDB" id="A0A8C5VCN3"/>
<feature type="region of interest" description="Disordered" evidence="1">
    <location>
        <begin position="1"/>
        <end position="23"/>
    </location>
</feature>
<dbReference type="PANTHER" id="PTHR37885:SF1">
    <property type="entry name" value="CMT1A DUPLICATED REGION TRANSCRIPT 4 PROTEIN"/>
    <property type="match status" value="1"/>
</dbReference>
<evidence type="ECO:0000256" key="1">
    <source>
        <dbReference type="SAM" id="MobiDB-lite"/>
    </source>
</evidence>
<protein>
    <submittedName>
        <fullName evidence="2">CMT1A duplicated region transcript 4</fullName>
    </submittedName>
</protein>
<dbReference type="Pfam" id="PF15213">
    <property type="entry name" value="CDRT4"/>
    <property type="match status" value="1"/>
</dbReference>
<sequence length="199" mass="22788">MSCLRDLKELPAERSKDEKIPEPGMWTFDVRKSIKMKDKAAEKMMNTEEVGFTENIGLPPNLLEKHDPWPAYVTYTSPTVKRLIEKSKMRELECTLSLEENRRRQNKPSSIFQQKRRKSSASSGAVYRDPLSDSALSLWGAYSASAMGPAMIPEPTRVHTESRECPTANYNKIIFARKPMMRVLPYSLLLTSKEKHSHV</sequence>
<reference evidence="2" key="3">
    <citation type="submission" date="2025-09" db="UniProtKB">
        <authorList>
            <consortium name="Ensembl"/>
        </authorList>
    </citation>
    <scope>IDENTIFICATION</scope>
</reference>
<dbReference type="EMBL" id="ABDC03020663">
    <property type="status" value="NOT_ANNOTATED_CDS"/>
    <property type="molecule type" value="Genomic_DNA"/>
</dbReference>
<dbReference type="PANTHER" id="PTHR37885">
    <property type="entry name" value="CMT1A DUPLICATED REGION TRANSCRIPT 4 PROTEIN"/>
    <property type="match status" value="1"/>
</dbReference>
<organism evidence="2 3">
    <name type="scientific">Microcebus murinus</name>
    <name type="common">Gray mouse lemur</name>
    <name type="synonym">Lemur murinus</name>
    <dbReference type="NCBI Taxonomy" id="30608"/>
    <lineage>
        <taxon>Eukaryota</taxon>
        <taxon>Metazoa</taxon>
        <taxon>Chordata</taxon>
        <taxon>Craniata</taxon>
        <taxon>Vertebrata</taxon>
        <taxon>Euteleostomi</taxon>
        <taxon>Mammalia</taxon>
        <taxon>Eutheria</taxon>
        <taxon>Euarchontoglires</taxon>
        <taxon>Primates</taxon>
        <taxon>Strepsirrhini</taxon>
        <taxon>Lemuriformes</taxon>
        <taxon>Cheirogaleidae</taxon>
        <taxon>Microcebus</taxon>
    </lineage>
</organism>
<dbReference type="InterPro" id="IPR029185">
    <property type="entry name" value="CDRT4"/>
</dbReference>
<evidence type="ECO:0000313" key="3">
    <source>
        <dbReference type="Proteomes" id="UP000694394"/>
    </source>
</evidence>
<keyword evidence="3" id="KW-1185">Reference proteome</keyword>
<dbReference type="RefSeq" id="XP_012603331.1">
    <property type="nucleotide sequence ID" value="XM_012747877.3"/>
</dbReference>
<dbReference type="GeneTree" id="ENSGT00390000005396"/>